<organism evidence="9 10">
    <name type="scientific">Ciona intestinalis</name>
    <name type="common">Transparent sea squirt</name>
    <name type="synonym">Ascidia intestinalis</name>
    <dbReference type="NCBI Taxonomy" id="7719"/>
    <lineage>
        <taxon>Eukaryota</taxon>
        <taxon>Metazoa</taxon>
        <taxon>Chordata</taxon>
        <taxon>Tunicata</taxon>
        <taxon>Ascidiacea</taxon>
        <taxon>Phlebobranchia</taxon>
        <taxon>Cionidae</taxon>
        <taxon>Ciona</taxon>
    </lineage>
</organism>
<dbReference type="GO" id="GO:0015267">
    <property type="term" value="F:channel activity"/>
    <property type="evidence" value="ECO:0000318"/>
    <property type="project" value="GO_Central"/>
</dbReference>
<feature type="transmembrane region" description="Helical" evidence="7">
    <location>
        <begin position="238"/>
        <end position="258"/>
    </location>
</feature>
<reference evidence="9" key="2">
    <citation type="submission" date="2025-08" db="UniProtKB">
        <authorList>
            <consortium name="Ensembl"/>
        </authorList>
    </citation>
    <scope>IDENTIFICATION</scope>
</reference>
<dbReference type="Gene3D" id="1.10.437.10">
    <property type="entry name" value="Blc2-like"/>
    <property type="match status" value="1"/>
</dbReference>
<dbReference type="SMART" id="SM00337">
    <property type="entry name" value="BCL"/>
    <property type="match status" value="1"/>
</dbReference>
<name>F7ABX1_CIOIN</name>
<dbReference type="GO" id="GO:0001836">
    <property type="term" value="P:release of cytochrome c from mitochondria"/>
    <property type="evidence" value="ECO:0000318"/>
    <property type="project" value="GO_Central"/>
</dbReference>
<dbReference type="GO" id="GO:0005741">
    <property type="term" value="C:mitochondrial outer membrane"/>
    <property type="evidence" value="ECO:0000318"/>
    <property type="project" value="GO_Central"/>
</dbReference>
<dbReference type="PANTHER" id="PTHR11256">
    <property type="entry name" value="BCL-2 RELATED"/>
    <property type="match status" value="1"/>
</dbReference>
<dbReference type="PROSITE" id="PS50062">
    <property type="entry name" value="BCL2_FAMILY"/>
    <property type="match status" value="1"/>
</dbReference>
<keyword evidence="5 7" id="KW-1133">Transmembrane helix</keyword>
<evidence type="ECO:0000256" key="4">
    <source>
        <dbReference type="ARBA" id="ARBA00022703"/>
    </source>
</evidence>
<dbReference type="GO" id="GO:0008630">
    <property type="term" value="P:intrinsic apoptotic signaling pathway in response to DNA damage"/>
    <property type="evidence" value="ECO:0000318"/>
    <property type="project" value="GO_Central"/>
</dbReference>
<dbReference type="HOGENOM" id="CLU_076701_0_0_1"/>
<dbReference type="InterPro" id="IPR026298">
    <property type="entry name" value="Bcl-2_fam"/>
</dbReference>
<evidence type="ECO:0000259" key="8">
    <source>
        <dbReference type="SMART" id="SM00337"/>
    </source>
</evidence>
<dbReference type="KEGG" id="cin:100185339"/>
<dbReference type="InterPro" id="IPR036834">
    <property type="entry name" value="Bcl-2-like_sf"/>
</dbReference>
<reference evidence="9" key="3">
    <citation type="submission" date="2025-09" db="UniProtKB">
        <authorList>
            <consortium name="Ensembl"/>
        </authorList>
    </citation>
    <scope>IDENTIFICATION</scope>
</reference>
<evidence type="ECO:0000313" key="9">
    <source>
        <dbReference type="Ensembl" id="ENSCINP00000019812.3"/>
    </source>
</evidence>
<dbReference type="GeneID" id="100185339"/>
<dbReference type="PRINTS" id="PR01862">
    <property type="entry name" value="BCL2FAMILY"/>
</dbReference>
<proteinExistence type="inferred from homology"/>
<dbReference type="InParanoid" id="F7ABX1"/>
<evidence type="ECO:0000256" key="1">
    <source>
        <dbReference type="ARBA" id="ARBA00004167"/>
    </source>
</evidence>
<dbReference type="RefSeq" id="XP_002120303.1">
    <property type="nucleotide sequence ID" value="XM_002120267.3"/>
</dbReference>
<gene>
    <name evidence="9" type="primary">LOC100185339</name>
</gene>
<dbReference type="InterPro" id="IPR046371">
    <property type="entry name" value="Bcl-2_BH1-3"/>
</dbReference>
<evidence type="ECO:0000256" key="2">
    <source>
        <dbReference type="ARBA" id="ARBA00009458"/>
    </source>
</evidence>
<sequence length="266" mass="29912">MTSYTSDVNHNSIYETERKNKRTLLADNINSIMRDSVTFVTSSIADLTSSCVSLGDDSVFNSTSYEEDVRLTTGICRDYICYRLKRDGFGERVTVTEHAPAHNHNLSNKILNLGSGFERMFPKSFRQISRQIGYVFSSEATVRRLYFRMGVHIMGVVECNYTWGRILSLLGLAGAMAVDCISQGHPELAESMIGISSDFIQRNALDWIIKHGGWGGLVDNFSPKPMKSYWSTRNILKWNGGVTLAVFILLFALMLAILPRLKTNDN</sequence>
<dbReference type="GeneTree" id="ENSGT01130000278292"/>
<dbReference type="GO" id="GO:0043065">
    <property type="term" value="P:positive regulation of apoptotic process"/>
    <property type="evidence" value="ECO:0000318"/>
    <property type="project" value="GO_Central"/>
</dbReference>
<dbReference type="Pfam" id="PF00452">
    <property type="entry name" value="Bcl-2"/>
    <property type="match status" value="1"/>
</dbReference>
<dbReference type="PANTHER" id="PTHR11256:SF48">
    <property type="entry name" value="BCL-2-RELATED OVARIAN KILLER PROTEIN"/>
    <property type="match status" value="1"/>
</dbReference>
<dbReference type="InterPro" id="IPR002475">
    <property type="entry name" value="Bcl2-like"/>
</dbReference>
<dbReference type="OrthoDB" id="5947850at2759"/>
<keyword evidence="4" id="KW-0053">Apoptosis</keyword>
<dbReference type="AlphaFoldDB" id="F7ABX1"/>
<protein>
    <submittedName>
        <fullName evidence="9">Bcl-2-related ovarian killer protein homolog A</fullName>
    </submittedName>
</protein>
<accession>F7ABX1</accession>
<dbReference type="Proteomes" id="UP000008144">
    <property type="component" value="Unassembled WGS sequence"/>
</dbReference>
<feature type="domain" description="Bcl-2 Bcl-2 homology region 1-3" evidence="8">
    <location>
        <begin position="110"/>
        <end position="214"/>
    </location>
</feature>
<evidence type="ECO:0000256" key="7">
    <source>
        <dbReference type="SAM" id="Phobius"/>
    </source>
</evidence>
<evidence type="ECO:0000256" key="5">
    <source>
        <dbReference type="ARBA" id="ARBA00022989"/>
    </source>
</evidence>
<accession>A0A1W2W6S1</accession>
<keyword evidence="6 7" id="KW-0472">Membrane</keyword>
<comment type="similarity">
    <text evidence="2">Belongs to the Bcl-2 family.</text>
</comment>
<dbReference type="Ensembl" id="ENSCINT00000019812.3">
    <property type="protein sequence ID" value="ENSCINP00000019812.3"/>
    <property type="gene ID" value="ENSCING00000009750.3"/>
</dbReference>
<keyword evidence="10" id="KW-1185">Reference proteome</keyword>
<dbReference type="CDD" id="cd06845">
    <property type="entry name" value="Bcl-2_like"/>
    <property type="match status" value="1"/>
</dbReference>
<dbReference type="STRING" id="7719.ENSCINP00000019812"/>
<evidence type="ECO:0000313" key="10">
    <source>
        <dbReference type="Proteomes" id="UP000008144"/>
    </source>
</evidence>
<dbReference type="GO" id="GO:0097192">
    <property type="term" value="P:extrinsic apoptotic signaling pathway in absence of ligand"/>
    <property type="evidence" value="ECO:0000318"/>
    <property type="project" value="GO_Central"/>
</dbReference>
<dbReference type="SUPFAM" id="SSF56854">
    <property type="entry name" value="Bcl-2 inhibitors of programmed cell death"/>
    <property type="match status" value="1"/>
</dbReference>
<comment type="subcellular location">
    <subcellularLocation>
        <location evidence="1">Membrane</location>
        <topology evidence="1">Single-pass membrane protein</topology>
    </subcellularLocation>
</comment>
<keyword evidence="3 7" id="KW-0812">Transmembrane</keyword>
<evidence type="ECO:0000256" key="6">
    <source>
        <dbReference type="ARBA" id="ARBA00023136"/>
    </source>
</evidence>
<evidence type="ECO:0000256" key="3">
    <source>
        <dbReference type="ARBA" id="ARBA00022692"/>
    </source>
</evidence>
<reference evidence="10" key="1">
    <citation type="journal article" date="2002" name="Science">
        <title>The draft genome of Ciona intestinalis: insights into chordate and vertebrate origins.</title>
        <authorList>
            <person name="Dehal P."/>
            <person name="Satou Y."/>
            <person name="Campbell R.K."/>
            <person name="Chapman J."/>
            <person name="Degnan B."/>
            <person name="De Tomaso A."/>
            <person name="Davidson B."/>
            <person name="Di Gregorio A."/>
            <person name="Gelpke M."/>
            <person name="Goodstein D.M."/>
            <person name="Harafuji N."/>
            <person name="Hastings K.E."/>
            <person name="Ho I."/>
            <person name="Hotta K."/>
            <person name="Huang W."/>
            <person name="Kawashima T."/>
            <person name="Lemaire P."/>
            <person name="Martinez D."/>
            <person name="Meinertzhagen I.A."/>
            <person name="Necula S."/>
            <person name="Nonaka M."/>
            <person name="Putnam N."/>
            <person name="Rash S."/>
            <person name="Saiga H."/>
            <person name="Satake M."/>
            <person name="Terry A."/>
            <person name="Yamada L."/>
            <person name="Wang H.G."/>
            <person name="Awazu S."/>
            <person name="Azumi K."/>
            <person name="Boore J."/>
            <person name="Branno M."/>
            <person name="Chin-Bow S."/>
            <person name="DeSantis R."/>
            <person name="Doyle S."/>
            <person name="Francino P."/>
            <person name="Keys D.N."/>
            <person name="Haga S."/>
            <person name="Hayashi H."/>
            <person name="Hino K."/>
            <person name="Imai K.S."/>
            <person name="Inaba K."/>
            <person name="Kano S."/>
            <person name="Kobayashi K."/>
            <person name="Kobayashi M."/>
            <person name="Lee B.I."/>
            <person name="Makabe K.W."/>
            <person name="Manohar C."/>
            <person name="Matassi G."/>
            <person name="Medina M."/>
            <person name="Mochizuki Y."/>
            <person name="Mount S."/>
            <person name="Morishita T."/>
            <person name="Miura S."/>
            <person name="Nakayama A."/>
            <person name="Nishizaka S."/>
            <person name="Nomoto H."/>
            <person name="Ohta F."/>
            <person name="Oishi K."/>
            <person name="Rigoutsos I."/>
            <person name="Sano M."/>
            <person name="Sasaki A."/>
            <person name="Sasakura Y."/>
            <person name="Shoguchi E."/>
            <person name="Shin-i T."/>
            <person name="Spagnuolo A."/>
            <person name="Stainier D."/>
            <person name="Suzuki M.M."/>
            <person name="Tassy O."/>
            <person name="Takatori N."/>
            <person name="Tokuoka M."/>
            <person name="Yagi K."/>
            <person name="Yoshizaki F."/>
            <person name="Wada S."/>
            <person name="Zhang C."/>
            <person name="Hyatt P.D."/>
            <person name="Larimer F."/>
            <person name="Detter C."/>
            <person name="Doggett N."/>
            <person name="Glavina T."/>
            <person name="Hawkins T."/>
            <person name="Richardson P."/>
            <person name="Lucas S."/>
            <person name="Kohara Y."/>
            <person name="Levine M."/>
            <person name="Satoh N."/>
            <person name="Rokhsar D.S."/>
        </authorList>
    </citation>
    <scope>NUCLEOTIDE SEQUENCE [LARGE SCALE GENOMIC DNA]</scope>
</reference>